<dbReference type="Proteomes" id="UP000663864">
    <property type="component" value="Unassembled WGS sequence"/>
</dbReference>
<dbReference type="EMBL" id="CAJOBD010000627">
    <property type="protein sequence ID" value="CAF3698190.1"/>
    <property type="molecule type" value="Genomic_DNA"/>
</dbReference>
<dbReference type="EMBL" id="CAJNOU010000333">
    <property type="protein sequence ID" value="CAF0962533.1"/>
    <property type="molecule type" value="Genomic_DNA"/>
</dbReference>
<feature type="transmembrane region" description="Helical" evidence="1">
    <location>
        <begin position="253"/>
        <end position="279"/>
    </location>
</feature>
<dbReference type="EMBL" id="CAJNOT010000120">
    <property type="protein sequence ID" value="CAF0849962.1"/>
    <property type="molecule type" value="Genomic_DNA"/>
</dbReference>
<evidence type="ECO:0000313" key="2">
    <source>
        <dbReference type="EMBL" id="CAF0849962.1"/>
    </source>
</evidence>
<name>A0A813W4R5_9BILA</name>
<keyword evidence="1" id="KW-0812">Transmembrane</keyword>
<accession>A0A813W4R5</accession>
<evidence type="ECO:0000256" key="1">
    <source>
        <dbReference type="SAM" id="Phobius"/>
    </source>
</evidence>
<keyword evidence="1" id="KW-1133">Transmembrane helix</keyword>
<evidence type="ECO:0000313" key="5">
    <source>
        <dbReference type="EMBL" id="CAF3698190.1"/>
    </source>
</evidence>
<reference evidence="2" key="1">
    <citation type="submission" date="2021-02" db="EMBL/GenBank/DDBJ databases">
        <authorList>
            <person name="Nowell W R."/>
        </authorList>
    </citation>
    <scope>NUCLEOTIDE SEQUENCE</scope>
</reference>
<comment type="caution">
    <text evidence="2">The sequence shown here is derived from an EMBL/GenBank/DDBJ whole genome shotgun (WGS) entry which is preliminary data.</text>
</comment>
<protein>
    <submittedName>
        <fullName evidence="2">Uncharacterized protein</fullName>
    </submittedName>
</protein>
<dbReference type="AlphaFoldDB" id="A0A813W4R5"/>
<organism evidence="2 6">
    <name type="scientific">Rotaria sordida</name>
    <dbReference type="NCBI Taxonomy" id="392033"/>
    <lineage>
        <taxon>Eukaryota</taxon>
        <taxon>Metazoa</taxon>
        <taxon>Spiralia</taxon>
        <taxon>Gnathifera</taxon>
        <taxon>Rotifera</taxon>
        <taxon>Eurotatoria</taxon>
        <taxon>Bdelloidea</taxon>
        <taxon>Philodinida</taxon>
        <taxon>Philodinidae</taxon>
        <taxon>Rotaria</taxon>
    </lineage>
</organism>
<proteinExistence type="predicted"/>
<gene>
    <name evidence="4" type="ORF">FNK824_LOCUS3345</name>
    <name evidence="5" type="ORF">JBS370_LOCUS9326</name>
    <name evidence="3" type="ORF">SEV965_LOCUS8841</name>
    <name evidence="2" type="ORF">ZHD862_LOCUS4822</name>
</gene>
<evidence type="ECO:0000313" key="6">
    <source>
        <dbReference type="Proteomes" id="UP000663864"/>
    </source>
</evidence>
<dbReference type="Proteomes" id="UP000663874">
    <property type="component" value="Unassembled WGS sequence"/>
</dbReference>
<sequence>MTIDNRTLSMVVPYLLHNNEDENLFIKILARNISQKPLISFNLNIIQCLNSQLFNWTSVESSLTLRGEFVRTTFIDTNIMYLSSGITYLRNLTSIDCLTKTIYRTNHNELFQINLKIESTLNNYCSNENLCYPLNIYQCDLERHRCICRSPFQSYLTKNQQLICIHAVENIDQCTMKNFHCLEWCHHNRSSTMCICPNKLSNKKFLDDNRAYCEGLTNGLCNSFIQCPLGDICVDETCQNINYKLHHFMSFDIVTISIIVSSLILFVIVIILGICICILRRQRWKKHYHSSSDSVYKKKQQINIPTTSNYDNIIYGVFHNNVQLSSNLLSSNDDHVNDTSSFTTTDLSSYHPKIVFLGGEQQLTAIYA</sequence>
<dbReference type="Proteomes" id="UP000663836">
    <property type="component" value="Unassembled WGS sequence"/>
</dbReference>
<evidence type="ECO:0000313" key="4">
    <source>
        <dbReference type="EMBL" id="CAF3599529.1"/>
    </source>
</evidence>
<dbReference type="EMBL" id="CAJOBE010000222">
    <property type="protein sequence ID" value="CAF3599529.1"/>
    <property type="molecule type" value="Genomic_DNA"/>
</dbReference>
<dbReference type="Proteomes" id="UP000663889">
    <property type="component" value="Unassembled WGS sequence"/>
</dbReference>
<evidence type="ECO:0000313" key="3">
    <source>
        <dbReference type="EMBL" id="CAF0962533.1"/>
    </source>
</evidence>
<keyword evidence="1" id="KW-0472">Membrane</keyword>